<feature type="compositionally biased region" description="Gly residues" evidence="1">
    <location>
        <begin position="130"/>
        <end position="154"/>
    </location>
</feature>
<dbReference type="AlphaFoldDB" id="A0A4Y3KBC2"/>
<keyword evidence="3" id="KW-1185">Reference proteome</keyword>
<organism evidence="2 3">
    <name type="scientific">Cellulomonas uda</name>
    <dbReference type="NCBI Taxonomy" id="1714"/>
    <lineage>
        <taxon>Bacteria</taxon>
        <taxon>Bacillati</taxon>
        <taxon>Actinomycetota</taxon>
        <taxon>Actinomycetes</taxon>
        <taxon>Micrococcales</taxon>
        <taxon>Cellulomonadaceae</taxon>
        <taxon>Cellulomonas</taxon>
    </lineage>
</organism>
<evidence type="ECO:0000313" key="3">
    <source>
        <dbReference type="Proteomes" id="UP000315842"/>
    </source>
</evidence>
<reference evidence="2 3" key="1">
    <citation type="submission" date="2019-06" db="EMBL/GenBank/DDBJ databases">
        <title>Whole genome shotgun sequence of Cellulomonas uda NBRC 3747.</title>
        <authorList>
            <person name="Hosoyama A."/>
            <person name="Uohara A."/>
            <person name="Ohji S."/>
            <person name="Ichikawa N."/>
        </authorList>
    </citation>
    <scope>NUCLEOTIDE SEQUENCE [LARGE SCALE GENOMIC DNA]</scope>
    <source>
        <strain evidence="2 3">NBRC 3747</strain>
    </source>
</reference>
<comment type="caution">
    <text evidence="2">The sequence shown here is derived from an EMBL/GenBank/DDBJ whole genome shotgun (WGS) entry which is preliminary data.</text>
</comment>
<dbReference type="Proteomes" id="UP000315842">
    <property type="component" value="Unassembled WGS sequence"/>
</dbReference>
<gene>
    <name evidence="2" type="ORF">CUD01_17570</name>
</gene>
<feature type="region of interest" description="Disordered" evidence="1">
    <location>
        <begin position="120"/>
        <end position="154"/>
    </location>
</feature>
<name>A0A4Y3KBC2_CELUD</name>
<dbReference type="Pfam" id="PF11238">
    <property type="entry name" value="DUF3039"/>
    <property type="match status" value="1"/>
</dbReference>
<evidence type="ECO:0000313" key="2">
    <source>
        <dbReference type="EMBL" id="GEA81313.1"/>
    </source>
</evidence>
<protein>
    <recommendedName>
        <fullName evidence="4">DUF3039 domain-containing protein</fullName>
    </recommendedName>
</protein>
<dbReference type="InterPro" id="IPR021400">
    <property type="entry name" value="DUF3039"/>
</dbReference>
<sequence length="154" mass="16356">MADALTSAGRVPLRETDPRGVSAVRRRLPDMSEPQFPPAGPDDPFGPDQATGTSVLERTESTEQVEPGDHERFAHYVRKEKITESAVTGKPVVALCGKVWVPGRDPNKFPVCPTCKQIYEGLRPPQDGDGQSGGDGGSGGSGGGRRWGFGRGGR</sequence>
<dbReference type="EMBL" id="BJLP01000026">
    <property type="protein sequence ID" value="GEA81313.1"/>
    <property type="molecule type" value="Genomic_DNA"/>
</dbReference>
<accession>A0A4Y3KBC2</accession>
<feature type="compositionally biased region" description="Basic and acidic residues" evidence="1">
    <location>
        <begin position="57"/>
        <end position="71"/>
    </location>
</feature>
<proteinExistence type="predicted"/>
<evidence type="ECO:0008006" key="4">
    <source>
        <dbReference type="Google" id="ProtNLM"/>
    </source>
</evidence>
<feature type="region of interest" description="Disordered" evidence="1">
    <location>
        <begin position="1"/>
        <end position="71"/>
    </location>
</feature>
<evidence type="ECO:0000256" key="1">
    <source>
        <dbReference type="SAM" id="MobiDB-lite"/>
    </source>
</evidence>